<comment type="caution">
    <text evidence="3">The sequence shown here is derived from an EMBL/GenBank/DDBJ whole genome shotgun (WGS) entry which is preliminary data.</text>
</comment>
<dbReference type="Proteomes" id="UP001595693">
    <property type="component" value="Unassembled WGS sequence"/>
</dbReference>
<sequence>MKKLASAMLACGILFVAPVAWARIDECLRSAAAYQQVPHEWLVAIAKTESNFNPAAVNRNRNGTTDHGLLQVNSVWLGTLAKFGITEPDLYDPCINAQVGAWILAQNIRQFGFTNEAIGSYNTGPNGKPAAKLIYVQKVVKSWNKLQRRGASGK</sequence>
<organism evidence="3 4">
    <name type="scientific">Acidovorax facilis</name>
    <dbReference type="NCBI Taxonomy" id="12917"/>
    <lineage>
        <taxon>Bacteria</taxon>
        <taxon>Pseudomonadati</taxon>
        <taxon>Pseudomonadota</taxon>
        <taxon>Betaproteobacteria</taxon>
        <taxon>Burkholderiales</taxon>
        <taxon>Comamonadaceae</taxon>
        <taxon>Acidovorax</taxon>
    </lineage>
</organism>
<feature type="domain" description="Transglycosylase SLT" evidence="2">
    <location>
        <begin position="27"/>
        <end position="127"/>
    </location>
</feature>
<dbReference type="RefSeq" id="WP_082437529.1">
    <property type="nucleotide sequence ID" value="NZ_JAMXAX010000022.1"/>
</dbReference>
<dbReference type="Gene3D" id="1.10.530.10">
    <property type="match status" value="1"/>
</dbReference>
<gene>
    <name evidence="3" type="ORF">ACFOW3_28325</name>
</gene>
<dbReference type="EMBL" id="JBHSAJ010000182">
    <property type="protein sequence ID" value="MFC3938532.1"/>
    <property type="molecule type" value="Genomic_DNA"/>
</dbReference>
<keyword evidence="1" id="KW-0732">Signal</keyword>
<dbReference type="InterPro" id="IPR023346">
    <property type="entry name" value="Lysozyme-like_dom_sf"/>
</dbReference>
<evidence type="ECO:0000313" key="3">
    <source>
        <dbReference type="EMBL" id="MFC3938532.1"/>
    </source>
</evidence>
<keyword evidence="4" id="KW-1185">Reference proteome</keyword>
<accession>A0ABV8DJQ3</accession>
<dbReference type="CDD" id="cd13400">
    <property type="entry name" value="LT_IagB-like"/>
    <property type="match status" value="1"/>
</dbReference>
<evidence type="ECO:0000259" key="2">
    <source>
        <dbReference type="Pfam" id="PF01464"/>
    </source>
</evidence>
<feature type="signal peptide" evidence="1">
    <location>
        <begin position="1"/>
        <end position="22"/>
    </location>
</feature>
<dbReference type="SUPFAM" id="SSF53955">
    <property type="entry name" value="Lysozyme-like"/>
    <property type="match status" value="1"/>
</dbReference>
<protein>
    <submittedName>
        <fullName evidence="3">Lytic transglycosylase domain-containing protein</fullName>
    </submittedName>
</protein>
<proteinExistence type="predicted"/>
<evidence type="ECO:0000256" key="1">
    <source>
        <dbReference type="SAM" id="SignalP"/>
    </source>
</evidence>
<feature type="chain" id="PRO_5046320311" evidence="1">
    <location>
        <begin position="23"/>
        <end position="154"/>
    </location>
</feature>
<evidence type="ECO:0000313" key="4">
    <source>
        <dbReference type="Proteomes" id="UP001595693"/>
    </source>
</evidence>
<reference evidence="4" key="1">
    <citation type="journal article" date="2019" name="Int. J. Syst. Evol. Microbiol.">
        <title>The Global Catalogue of Microorganisms (GCM) 10K type strain sequencing project: providing services to taxonomists for standard genome sequencing and annotation.</title>
        <authorList>
            <consortium name="The Broad Institute Genomics Platform"/>
            <consortium name="The Broad Institute Genome Sequencing Center for Infectious Disease"/>
            <person name="Wu L."/>
            <person name="Ma J."/>
        </authorList>
    </citation>
    <scope>NUCLEOTIDE SEQUENCE [LARGE SCALE GENOMIC DNA]</scope>
    <source>
        <strain evidence="4">CCUG 2113</strain>
    </source>
</reference>
<dbReference type="InterPro" id="IPR008258">
    <property type="entry name" value="Transglycosylase_SLT_dom_1"/>
</dbReference>
<dbReference type="Pfam" id="PF01464">
    <property type="entry name" value="SLT"/>
    <property type="match status" value="1"/>
</dbReference>
<name>A0ABV8DJQ3_9BURK</name>